<keyword evidence="2" id="KW-1185">Reference proteome</keyword>
<comment type="caution">
    <text evidence="1">The sequence shown here is derived from an EMBL/GenBank/DDBJ whole genome shotgun (WGS) entry which is preliminary data.</text>
</comment>
<protein>
    <submittedName>
        <fullName evidence="1">Uncharacterized protein</fullName>
    </submittedName>
</protein>
<dbReference type="AlphaFoldDB" id="A0A7W4UT10"/>
<evidence type="ECO:0000313" key="2">
    <source>
        <dbReference type="Proteomes" id="UP000545286"/>
    </source>
</evidence>
<proteinExistence type="predicted"/>
<dbReference type="EMBL" id="JACHWJ010000012">
    <property type="protein sequence ID" value="MBB2959579.1"/>
    <property type="molecule type" value="Genomic_DNA"/>
</dbReference>
<evidence type="ECO:0000313" key="1">
    <source>
        <dbReference type="EMBL" id="MBB2959579.1"/>
    </source>
</evidence>
<dbReference type="Proteomes" id="UP000545286">
    <property type="component" value="Unassembled WGS sequence"/>
</dbReference>
<name>A0A7W4UT10_9MICO</name>
<gene>
    <name evidence="1" type="ORF">FHX72_003748</name>
</gene>
<reference evidence="1 2" key="1">
    <citation type="submission" date="2020-08" db="EMBL/GenBank/DDBJ databases">
        <title>Sequencing the genomes of 1000 actinobacteria strains.</title>
        <authorList>
            <person name="Klenk H.-P."/>
        </authorList>
    </citation>
    <scope>NUCLEOTIDE SEQUENCE [LARGE SCALE GENOMIC DNA]</scope>
    <source>
        <strain evidence="1 2">DSM 20419</strain>
    </source>
</reference>
<sequence>MFTSFDPGSIVPSAELVPAATALAALTLRCSRIHYLGVKGQRFVKEIQWVPLATRPIDGLSWLLWEKVPPCYPNSLRELPATGLESAAVFVDGCRYLADRRNYLTTSYDRLPPGAWMAN</sequence>
<accession>A0A7W4UT10</accession>
<organism evidence="1 2">
    <name type="scientific">Pseudoclavibacter helvolus</name>
    <dbReference type="NCBI Taxonomy" id="255205"/>
    <lineage>
        <taxon>Bacteria</taxon>
        <taxon>Bacillati</taxon>
        <taxon>Actinomycetota</taxon>
        <taxon>Actinomycetes</taxon>
        <taxon>Micrococcales</taxon>
        <taxon>Microbacteriaceae</taxon>
        <taxon>Pseudoclavibacter</taxon>
    </lineage>
</organism>
<dbReference type="RefSeq" id="WP_183626945.1">
    <property type="nucleotide sequence ID" value="NZ_JACHWJ010000012.1"/>
</dbReference>